<evidence type="ECO:0000256" key="1">
    <source>
        <dbReference type="ARBA" id="ARBA00022723"/>
    </source>
</evidence>
<evidence type="ECO:0000256" key="2">
    <source>
        <dbReference type="ARBA" id="ARBA00022833"/>
    </source>
</evidence>
<dbReference type="GO" id="GO:0000981">
    <property type="term" value="F:DNA-binding transcription factor activity, RNA polymerase II-specific"/>
    <property type="evidence" value="ECO:0007669"/>
    <property type="project" value="InterPro"/>
</dbReference>
<keyword evidence="4" id="KW-0238">DNA-binding</keyword>
<dbReference type="EMBL" id="ML732375">
    <property type="protein sequence ID" value="KAB8068743.1"/>
    <property type="molecule type" value="Genomic_DNA"/>
</dbReference>
<organism evidence="8 9">
    <name type="scientific">Aspergillus leporis</name>
    <dbReference type="NCBI Taxonomy" id="41062"/>
    <lineage>
        <taxon>Eukaryota</taxon>
        <taxon>Fungi</taxon>
        <taxon>Dikarya</taxon>
        <taxon>Ascomycota</taxon>
        <taxon>Pezizomycotina</taxon>
        <taxon>Eurotiomycetes</taxon>
        <taxon>Eurotiomycetidae</taxon>
        <taxon>Eurotiales</taxon>
        <taxon>Aspergillaceae</taxon>
        <taxon>Aspergillus</taxon>
        <taxon>Aspergillus subgen. Circumdati</taxon>
    </lineage>
</organism>
<dbReference type="InterPro" id="IPR036864">
    <property type="entry name" value="Zn2-C6_fun-type_DNA-bd_sf"/>
</dbReference>
<keyword evidence="3" id="KW-0805">Transcription regulation</keyword>
<keyword evidence="1" id="KW-0479">Metal-binding</keyword>
<dbReference type="OrthoDB" id="2593732at2759"/>
<sequence length="493" mass="55847">MDCFSGRNAPSQKGRPRQKRWAPRVRTGFVTCKVRKIKCDETKPSCHKYLSTGRVCDGYEEGPNIHEERCSSTVWRVPSCWDFLSGDAREKESFGFFFAQSHRLLQVSHHYPALWHGMNALACIHREYTSDSIHATQPRTEVNRNIEFALKISNKSIHHFMRLLSEKSLDALGKMAVLITCVLFTCICSLQETGSEPTWLFLIFTRFDSQVRPYLVGQNAPLDWTDTQVARPPTKTSFETLLDAYVALEVLSSGVMRALLGSNAKNPSLQSIMSLEKQRYMHHLYEWDTKFATRSKNMVGFDHSKAIDLLLIRRNSTGLLLATDPAQGELVHDAFLSDYTAIIEAVSRVLGDSIQTALQTNQIPDQMGHVTFGLETGILEPLFWIGVRCREPNIRRQALHLLQRYPSREGICEGMLGARVVAKVINIEERGCSPAGTETCSTRSCIGGPWICEAHRVLTLEFILISERRIRVILRTVEDSALSRPGVEFVAWW</sequence>
<feature type="region of interest" description="Disordered" evidence="7">
    <location>
        <begin position="1"/>
        <end position="20"/>
    </location>
</feature>
<accession>A0A5N5WJT6</accession>
<dbReference type="AlphaFoldDB" id="A0A5N5WJT6"/>
<proteinExistence type="predicted"/>
<protein>
    <submittedName>
        <fullName evidence="8">Dynamin GTPase</fullName>
    </submittedName>
</protein>
<dbReference type="CDD" id="cd00067">
    <property type="entry name" value="GAL4"/>
    <property type="match status" value="1"/>
</dbReference>
<gene>
    <name evidence="8" type="ORF">BDV29DRAFT_195424</name>
</gene>
<keyword evidence="6" id="KW-0539">Nucleus</keyword>
<dbReference type="InterPro" id="IPR052360">
    <property type="entry name" value="Transcr_Regulatory_Proteins"/>
</dbReference>
<evidence type="ECO:0000256" key="3">
    <source>
        <dbReference type="ARBA" id="ARBA00023015"/>
    </source>
</evidence>
<dbReference type="PANTHER" id="PTHR36206:SF12">
    <property type="entry name" value="ASPERCRYPTIN BIOSYNTHESIS CLUSTER-SPECIFIC TRANSCRIPTION REGULATOR ATNN-RELATED"/>
    <property type="match status" value="1"/>
</dbReference>
<evidence type="ECO:0000313" key="8">
    <source>
        <dbReference type="EMBL" id="KAB8068743.1"/>
    </source>
</evidence>
<keyword evidence="9" id="KW-1185">Reference proteome</keyword>
<dbReference type="Proteomes" id="UP000326565">
    <property type="component" value="Unassembled WGS sequence"/>
</dbReference>
<keyword evidence="5" id="KW-0804">Transcription</keyword>
<keyword evidence="2" id="KW-0862">Zinc</keyword>
<dbReference type="GO" id="GO:0003677">
    <property type="term" value="F:DNA binding"/>
    <property type="evidence" value="ECO:0007669"/>
    <property type="project" value="UniProtKB-KW"/>
</dbReference>
<evidence type="ECO:0000256" key="7">
    <source>
        <dbReference type="SAM" id="MobiDB-lite"/>
    </source>
</evidence>
<evidence type="ECO:0000256" key="4">
    <source>
        <dbReference type="ARBA" id="ARBA00023125"/>
    </source>
</evidence>
<dbReference type="InterPro" id="IPR001138">
    <property type="entry name" value="Zn2Cys6_DnaBD"/>
</dbReference>
<dbReference type="GO" id="GO:0009893">
    <property type="term" value="P:positive regulation of metabolic process"/>
    <property type="evidence" value="ECO:0007669"/>
    <property type="project" value="UniProtKB-ARBA"/>
</dbReference>
<name>A0A5N5WJT6_9EURO</name>
<dbReference type="GO" id="GO:0008270">
    <property type="term" value="F:zinc ion binding"/>
    <property type="evidence" value="ECO:0007669"/>
    <property type="project" value="InterPro"/>
</dbReference>
<reference evidence="8 9" key="1">
    <citation type="submission" date="2019-04" db="EMBL/GenBank/DDBJ databases">
        <title>Friends and foes A comparative genomics study of 23 Aspergillus species from section Flavi.</title>
        <authorList>
            <consortium name="DOE Joint Genome Institute"/>
            <person name="Kjaerbolling I."/>
            <person name="Vesth T."/>
            <person name="Frisvad J.C."/>
            <person name="Nybo J.L."/>
            <person name="Theobald S."/>
            <person name="Kildgaard S."/>
            <person name="Isbrandt T."/>
            <person name="Kuo A."/>
            <person name="Sato A."/>
            <person name="Lyhne E.K."/>
            <person name="Kogle M.E."/>
            <person name="Wiebenga A."/>
            <person name="Kun R.S."/>
            <person name="Lubbers R.J."/>
            <person name="Makela M.R."/>
            <person name="Barry K."/>
            <person name="Chovatia M."/>
            <person name="Clum A."/>
            <person name="Daum C."/>
            <person name="Haridas S."/>
            <person name="He G."/>
            <person name="LaButti K."/>
            <person name="Lipzen A."/>
            <person name="Mondo S."/>
            <person name="Riley R."/>
            <person name="Salamov A."/>
            <person name="Simmons B.A."/>
            <person name="Magnuson J.K."/>
            <person name="Henrissat B."/>
            <person name="Mortensen U.H."/>
            <person name="Larsen T.O."/>
            <person name="Devries R.P."/>
            <person name="Grigoriev I.V."/>
            <person name="Machida M."/>
            <person name="Baker S.E."/>
            <person name="Andersen M.R."/>
        </authorList>
    </citation>
    <scope>NUCLEOTIDE SEQUENCE [LARGE SCALE GENOMIC DNA]</scope>
    <source>
        <strain evidence="8 9">CBS 151.66</strain>
    </source>
</reference>
<evidence type="ECO:0000256" key="5">
    <source>
        <dbReference type="ARBA" id="ARBA00023163"/>
    </source>
</evidence>
<evidence type="ECO:0000256" key="6">
    <source>
        <dbReference type="ARBA" id="ARBA00023242"/>
    </source>
</evidence>
<evidence type="ECO:0000313" key="9">
    <source>
        <dbReference type="Proteomes" id="UP000326565"/>
    </source>
</evidence>
<dbReference type="SUPFAM" id="SSF57701">
    <property type="entry name" value="Zn2/Cys6 DNA-binding domain"/>
    <property type="match status" value="1"/>
</dbReference>
<dbReference type="PANTHER" id="PTHR36206">
    <property type="entry name" value="ASPERCRYPTIN BIOSYNTHESIS CLUSTER-SPECIFIC TRANSCRIPTION REGULATOR ATNN-RELATED"/>
    <property type="match status" value="1"/>
</dbReference>